<dbReference type="OrthoDB" id="4687634at2759"/>
<dbReference type="Proteomes" id="UP000481858">
    <property type="component" value="Unassembled WGS sequence"/>
</dbReference>
<keyword evidence="2" id="KW-1185">Reference proteome</keyword>
<gene>
    <name evidence="1" type="ORF">GQX73_g9652</name>
</gene>
<evidence type="ECO:0000313" key="1">
    <source>
        <dbReference type="EMBL" id="KAF2963930.1"/>
    </source>
</evidence>
<comment type="caution">
    <text evidence="1">The sequence shown here is derived from an EMBL/GenBank/DDBJ whole genome shotgun (WGS) entry which is preliminary data.</text>
</comment>
<organism evidence="1 2">
    <name type="scientific">Xylaria multiplex</name>
    <dbReference type="NCBI Taxonomy" id="323545"/>
    <lineage>
        <taxon>Eukaryota</taxon>
        <taxon>Fungi</taxon>
        <taxon>Dikarya</taxon>
        <taxon>Ascomycota</taxon>
        <taxon>Pezizomycotina</taxon>
        <taxon>Sordariomycetes</taxon>
        <taxon>Xylariomycetidae</taxon>
        <taxon>Xylariales</taxon>
        <taxon>Xylariaceae</taxon>
        <taxon>Xylaria</taxon>
    </lineage>
</organism>
<dbReference type="InParanoid" id="A0A7C8MJ82"/>
<protein>
    <submittedName>
        <fullName evidence="1">Uncharacterized protein</fullName>
    </submittedName>
</protein>
<sequence>MATTIPNPAKARGVNWPPELKKALFEAQHQDAIDRIVGTFKEAPGQAWTFRCFHSKYYHSFEIISTDEMLLYLKRQVSAAVKAALIDWKNEVVFIDDRELHYHTSIIFTMSGGGAASVPYPMAGRPSPSTVAPNMSNEEFKDFQKIYENRLLPAIIERLNAANIGGQVYFLKRKLVSVVTPEEAPSSLKEEIECVVTEILSRDLRAKISLDFGVGEVRRT</sequence>
<proteinExistence type="predicted"/>
<accession>A0A7C8MJ82</accession>
<evidence type="ECO:0000313" key="2">
    <source>
        <dbReference type="Proteomes" id="UP000481858"/>
    </source>
</evidence>
<name>A0A7C8MJ82_9PEZI</name>
<dbReference type="AlphaFoldDB" id="A0A7C8MJ82"/>
<reference evidence="1 2" key="1">
    <citation type="submission" date="2019-12" db="EMBL/GenBank/DDBJ databases">
        <title>Draft genome sequence of the ascomycete Xylaria multiplex DSM 110363.</title>
        <authorList>
            <person name="Buettner E."/>
            <person name="Kellner H."/>
        </authorList>
    </citation>
    <scope>NUCLEOTIDE SEQUENCE [LARGE SCALE GENOMIC DNA]</scope>
    <source>
        <strain evidence="1 2">DSM 110363</strain>
    </source>
</reference>
<dbReference type="EMBL" id="WUBL01000174">
    <property type="protein sequence ID" value="KAF2963930.1"/>
    <property type="molecule type" value="Genomic_DNA"/>
</dbReference>